<dbReference type="AlphaFoldDB" id="F0SAT8"/>
<keyword evidence="2" id="KW-1185">Reference proteome</keyword>
<name>F0SAT8_PSESL</name>
<protein>
    <submittedName>
        <fullName evidence="1">Uncharacterized protein</fullName>
    </submittedName>
</protein>
<accession>F0SAT8</accession>
<dbReference type="EMBL" id="CP002545">
    <property type="protein sequence ID" value="ADY51533.1"/>
    <property type="molecule type" value="Genomic_DNA"/>
</dbReference>
<organism evidence="1 2">
    <name type="scientific">Pseudopedobacter saltans (strain ATCC 51119 / DSM 12145 / JCM 21818 / CCUG 39354 / LMG 10337 / NBRC 100064 / NCIMB 13643)</name>
    <name type="common">Pedobacter saltans</name>
    <dbReference type="NCBI Taxonomy" id="762903"/>
    <lineage>
        <taxon>Bacteria</taxon>
        <taxon>Pseudomonadati</taxon>
        <taxon>Bacteroidota</taxon>
        <taxon>Sphingobacteriia</taxon>
        <taxon>Sphingobacteriales</taxon>
        <taxon>Sphingobacteriaceae</taxon>
        <taxon>Pseudopedobacter</taxon>
    </lineage>
</organism>
<dbReference type="STRING" id="762903.Pedsa_0961"/>
<evidence type="ECO:0000313" key="2">
    <source>
        <dbReference type="Proteomes" id="UP000000310"/>
    </source>
</evidence>
<dbReference type="Proteomes" id="UP000000310">
    <property type="component" value="Chromosome"/>
</dbReference>
<reference evidence="2" key="2">
    <citation type="submission" date="2011-02" db="EMBL/GenBank/DDBJ databases">
        <title>The complete genome of Pedobacter saltans DSM 12145.</title>
        <authorList>
            <consortium name="US DOE Joint Genome Institute (JGI-PGF)"/>
            <person name="Lucas S."/>
            <person name="Copeland A."/>
            <person name="Lapidus A."/>
            <person name="Bruce D."/>
            <person name="Goodwin L."/>
            <person name="Pitluck S."/>
            <person name="Kyrpides N."/>
            <person name="Mavromatis K."/>
            <person name="Pagani I."/>
            <person name="Ivanova N."/>
            <person name="Ovchinnikova G."/>
            <person name="Lu M."/>
            <person name="Detter J.C."/>
            <person name="Han C."/>
            <person name="Land M."/>
            <person name="Hauser L."/>
            <person name="Markowitz V."/>
            <person name="Cheng J.-F."/>
            <person name="Hugenholtz P."/>
            <person name="Woyke T."/>
            <person name="Wu D."/>
            <person name="Tindall B."/>
            <person name="Pomrenke H.G."/>
            <person name="Brambilla E."/>
            <person name="Klenk H.-P."/>
            <person name="Eisen J.A."/>
        </authorList>
    </citation>
    <scope>NUCLEOTIDE SEQUENCE [LARGE SCALE GENOMIC DNA]</scope>
    <source>
        <strain evidence="2">ATCC 51119 / DSM 12145 / JCM 21818 / LMG 10337 / NBRC 100064 / NCIMB 13643</strain>
    </source>
</reference>
<sequence>MARTYTTIFAICKAHQLDYKDVVREYTGGETDSLRSLTDYQVENLEARLKALSKGDFKPKPGDAQRKKFISLAGKMRWGTTTLQIVKALDNWCLKQKYRKKLNDLNEAELNVLLTVFEAKVYSQYLSGIHK</sequence>
<reference evidence="1 2" key="1">
    <citation type="journal article" date="2011" name="Stand. Genomic Sci.">
        <title>Complete genome sequence of the gliding, heparinolytic Pedobacter saltans type strain (113).</title>
        <authorList>
            <person name="Liolios K."/>
            <person name="Sikorski J."/>
            <person name="Lu M."/>
            <person name="Nolan M."/>
            <person name="Lapidus A."/>
            <person name="Lucas S."/>
            <person name="Hammon N."/>
            <person name="Deshpande S."/>
            <person name="Cheng J.F."/>
            <person name="Tapia R."/>
            <person name="Han C."/>
            <person name="Goodwin L."/>
            <person name="Pitluck S."/>
            <person name="Huntemann M."/>
            <person name="Ivanova N."/>
            <person name="Pagani I."/>
            <person name="Mavromatis K."/>
            <person name="Ovchinikova G."/>
            <person name="Pati A."/>
            <person name="Chen A."/>
            <person name="Palaniappan K."/>
            <person name="Land M."/>
            <person name="Hauser L."/>
            <person name="Brambilla E.M."/>
            <person name="Kotsyurbenko O."/>
            <person name="Rohde M."/>
            <person name="Tindall B.J."/>
            <person name="Abt B."/>
            <person name="Goker M."/>
            <person name="Detter J.C."/>
            <person name="Woyke T."/>
            <person name="Bristow J."/>
            <person name="Eisen J.A."/>
            <person name="Markowitz V."/>
            <person name="Hugenholtz P."/>
            <person name="Klenk H.P."/>
            <person name="Kyrpides N.C."/>
        </authorList>
    </citation>
    <scope>NUCLEOTIDE SEQUENCE [LARGE SCALE GENOMIC DNA]</scope>
    <source>
        <strain evidence="2">ATCC 51119 / DSM 12145 / JCM 21818 / LMG 10337 / NBRC 100064 / NCIMB 13643</strain>
    </source>
</reference>
<dbReference type="OrthoDB" id="716051at2"/>
<evidence type="ECO:0000313" key="1">
    <source>
        <dbReference type="EMBL" id="ADY51533.1"/>
    </source>
</evidence>
<dbReference type="RefSeq" id="WP_013632033.1">
    <property type="nucleotide sequence ID" value="NC_015177.1"/>
</dbReference>
<gene>
    <name evidence="1" type="ordered locus">Pedsa_0961</name>
</gene>
<dbReference type="HOGENOM" id="CLU_1936758_0_0_10"/>
<dbReference type="KEGG" id="psn:Pedsa_0961"/>
<proteinExistence type="predicted"/>